<dbReference type="eggNOG" id="ENOG5032VSQ">
    <property type="taxonomic scope" value="Bacteria"/>
</dbReference>
<feature type="transmembrane region" description="Helical" evidence="1">
    <location>
        <begin position="52"/>
        <end position="74"/>
    </location>
</feature>
<proteinExistence type="predicted"/>
<name>A0A1V3TWV1_ELIME</name>
<dbReference type="RefSeq" id="WP_069213788.1">
    <property type="nucleotide sequence ID" value="NZ_CP016378.1"/>
</dbReference>
<dbReference type="STRING" id="238.BBD35_09410"/>
<dbReference type="OrthoDB" id="711075at2"/>
<keyword evidence="3" id="KW-1185">Reference proteome</keyword>
<dbReference type="Proteomes" id="UP000188947">
    <property type="component" value="Unassembled WGS sequence"/>
</dbReference>
<comment type="caution">
    <text evidence="2">The sequence shown here is derived from an EMBL/GenBank/DDBJ whole genome shotgun (WGS) entry which is preliminary data.</text>
</comment>
<sequence length="169" mass="19676">MSIKDKLRLEVRQDIISLQPNRKIINSLLWFAAAIIITAVILVVFREKLGEGGQILCIAIIAYFFIHGLIDIVFRLNVRYTFDKHDNAVYRDNFPFGRKKLMQLDEAVIFTSSESGDWHYSLGIKKKQFLKNYKISPRFGSGKISMRWAAEYEEKILFPIMDLLKKDSL</sequence>
<gene>
    <name evidence="2" type="ORF">BMF97_14645</name>
</gene>
<organism evidence="2 3">
    <name type="scientific">Elizabethkingia meningoseptica</name>
    <name type="common">Chryseobacterium meningosepticum</name>
    <dbReference type="NCBI Taxonomy" id="238"/>
    <lineage>
        <taxon>Bacteria</taxon>
        <taxon>Pseudomonadati</taxon>
        <taxon>Bacteroidota</taxon>
        <taxon>Flavobacteriia</taxon>
        <taxon>Flavobacteriales</taxon>
        <taxon>Weeksellaceae</taxon>
        <taxon>Elizabethkingia</taxon>
    </lineage>
</organism>
<evidence type="ECO:0000313" key="3">
    <source>
        <dbReference type="Proteomes" id="UP000188947"/>
    </source>
</evidence>
<evidence type="ECO:0000313" key="2">
    <source>
        <dbReference type="EMBL" id="OOH93667.1"/>
    </source>
</evidence>
<accession>A0A1V3TWV1</accession>
<dbReference type="EMBL" id="MPOG01000016">
    <property type="protein sequence ID" value="OOH93667.1"/>
    <property type="molecule type" value="Genomic_DNA"/>
</dbReference>
<feature type="transmembrane region" description="Helical" evidence="1">
    <location>
        <begin position="28"/>
        <end position="46"/>
    </location>
</feature>
<reference evidence="2 3" key="1">
    <citation type="submission" date="2016-11" db="EMBL/GenBank/DDBJ databases">
        <title>Genome sequence and comparative genomic analysis of clinical strain Elizabethkingia meningoseptica 61421 PRCM.</title>
        <authorList>
            <person name="Wang M."/>
            <person name="Hu S."/>
            <person name="Cao L."/>
            <person name="Jiang T."/>
            <person name="Zhou Y."/>
            <person name="Ming D."/>
        </authorList>
    </citation>
    <scope>NUCLEOTIDE SEQUENCE [LARGE SCALE GENOMIC DNA]</scope>
    <source>
        <strain evidence="2 3">61421 PRCM</strain>
    </source>
</reference>
<evidence type="ECO:0000256" key="1">
    <source>
        <dbReference type="SAM" id="Phobius"/>
    </source>
</evidence>
<keyword evidence="1" id="KW-1133">Transmembrane helix</keyword>
<keyword evidence="1" id="KW-0472">Membrane</keyword>
<dbReference type="AlphaFoldDB" id="A0A1V3TWV1"/>
<protein>
    <submittedName>
        <fullName evidence="2">Uncharacterized protein</fullName>
    </submittedName>
</protein>
<keyword evidence="1" id="KW-0812">Transmembrane</keyword>